<dbReference type="EMBL" id="VRSW01000001">
    <property type="protein sequence ID" value="TXK06425.1"/>
    <property type="molecule type" value="Genomic_DNA"/>
</dbReference>
<evidence type="ECO:0000256" key="4">
    <source>
        <dbReference type="ARBA" id="ARBA00022475"/>
    </source>
</evidence>
<dbReference type="GO" id="GO:0005524">
    <property type="term" value="F:ATP binding"/>
    <property type="evidence" value="ECO:0007669"/>
    <property type="project" value="UniProtKB-KW"/>
</dbReference>
<dbReference type="GO" id="GO:0016887">
    <property type="term" value="F:ATP hydrolysis activity"/>
    <property type="evidence" value="ECO:0007669"/>
    <property type="project" value="InterPro"/>
</dbReference>
<accession>A0A5C8HQX2</accession>
<evidence type="ECO:0000313" key="9">
    <source>
        <dbReference type="EMBL" id="TXK06425.1"/>
    </source>
</evidence>
<dbReference type="Pfam" id="PF00005">
    <property type="entry name" value="ABC_tran"/>
    <property type="match status" value="1"/>
</dbReference>
<dbReference type="AlphaFoldDB" id="A0A5C8HQX2"/>
<evidence type="ECO:0000256" key="6">
    <source>
        <dbReference type="ARBA" id="ARBA00022840"/>
    </source>
</evidence>
<comment type="subcellular location">
    <subcellularLocation>
        <location evidence="1">Cell membrane</location>
        <topology evidence="1">Peripheral membrane protein</topology>
    </subcellularLocation>
</comment>
<dbReference type="InterPro" id="IPR017871">
    <property type="entry name" value="ABC_transporter-like_CS"/>
</dbReference>
<evidence type="ECO:0000256" key="2">
    <source>
        <dbReference type="ARBA" id="ARBA00005417"/>
    </source>
</evidence>
<dbReference type="PROSITE" id="PS50893">
    <property type="entry name" value="ABC_TRANSPORTER_2"/>
    <property type="match status" value="1"/>
</dbReference>
<keyword evidence="3" id="KW-0813">Transport</keyword>
<keyword evidence="6 9" id="KW-0067">ATP-binding</keyword>
<dbReference type="Gene3D" id="3.40.50.300">
    <property type="entry name" value="P-loop containing nucleotide triphosphate hydrolases"/>
    <property type="match status" value="1"/>
</dbReference>
<keyword evidence="5" id="KW-0547">Nucleotide-binding</keyword>
<reference evidence="9 10" key="1">
    <citation type="submission" date="2019-08" db="EMBL/GenBank/DDBJ databases">
        <authorList>
            <person name="Dong K."/>
        </authorList>
    </citation>
    <scope>NUCLEOTIDE SEQUENCE [LARGE SCALE GENOMIC DNA]</scope>
    <source>
        <strain evidence="9 10">M4-8</strain>
    </source>
</reference>
<dbReference type="CDD" id="cd03257">
    <property type="entry name" value="ABC_NikE_OppD_transporters"/>
    <property type="match status" value="1"/>
</dbReference>
<evidence type="ECO:0000256" key="5">
    <source>
        <dbReference type="ARBA" id="ARBA00022741"/>
    </source>
</evidence>
<sequence>MTLLSISNLNVSITQPDGSVAHILHDVSVGVDRGEVLGIVGESGSGKTMLLRSLMKILPPRAVATMDALTFDDRDALATFERERLPLSMVFQDPLTSFNPLRKIGGHLTEVVKRFQAVSGGAARVRAAAALDQVGIPHPKRVLGQYPHELSGGMRQRVMIAMALLSEPEVLVADEPTTALDATIQAQILSLLSSLRESRGLTIIVVTHDLGVVAALCDRVVVMKDGRVVETGPVEQVFADPQNAYTKSLLASIPHVDGLETELSAGSDAFSAGSDEFSAGSDEEVRDV</sequence>
<evidence type="ECO:0000259" key="8">
    <source>
        <dbReference type="PROSITE" id="PS50893"/>
    </source>
</evidence>
<evidence type="ECO:0000256" key="7">
    <source>
        <dbReference type="ARBA" id="ARBA00023136"/>
    </source>
</evidence>
<dbReference type="PROSITE" id="PS00211">
    <property type="entry name" value="ABC_TRANSPORTER_1"/>
    <property type="match status" value="1"/>
</dbReference>
<evidence type="ECO:0000313" key="10">
    <source>
        <dbReference type="Proteomes" id="UP000321196"/>
    </source>
</evidence>
<name>A0A5C8HQX2_9MICO</name>
<dbReference type="InterPro" id="IPR003593">
    <property type="entry name" value="AAA+_ATPase"/>
</dbReference>
<dbReference type="OrthoDB" id="8481147at2"/>
<dbReference type="PANTHER" id="PTHR43297">
    <property type="entry name" value="OLIGOPEPTIDE TRANSPORT ATP-BINDING PROTEIN APPD"/>
    <property type="match status" value="1"/>
</dbReference>
<dbReference type="SMART" id="SM00382">
    <property type="entry name" value="AAA"/>
    <property type="match status" value="1"/>
</dbReference>
<dbReference type="GO" id="GO:0005886">
    <property type="term" value="C:plasma membrane"/>
    <property type="evidence" value="ECO:0007669"/>
    <property type="project" value="UniProtKB-SubCell"/>
</dbReference>
<keyword evidence="7" id="KW-0472">Membrane</keyword>
<evidence type="ECO:0000256" key="1">
    <source>
        <dbReference type="ARBA" id="ARBA00004202"/>
    </source>
</evidence>
<comment type="caution">
    <text evidence="9">The sequence shown here is derived from an EMBL/GenBank/DDBJ whole genome shotgun (WGS) entry which is preliminary data.</text>
</comment>
<dbReference type="InterPro" id="IPR050388">
    <property type="entry name" value="ABC_Ni/Peptide_Import"/>
</dbReference>
<dbReference type="RefSeq" id="WP_147825229.1">
    <property type="nucleotide sequence ID" value="NZ_BAAARG010000001.1"/>
</dbReference>
<dbReference type="PANTHER" id="PTHR43297:SF2">
    <property type="entry name" value="DIPEPTIDE TRANSPORT ATP-BINDING PROTEIN DPPD"/>
    <property type="match status" value="1"/>
</dbReference>
<keyword evidence="10" id="KW-1185">Reference proteome</keyword>
<dbReference type="Proteomes" id="UP000321196">
    <property type="component" value="Unassembled WGS sequence"/>
</dbReference>
<dbReference type="SUPFAM" id="SSF52540">
    <property type="entry name" value="P-loop containing nucleoside triphosphate hydrolases"/>
    <property type="match status" value="1"/>
</dbReference>
<gene>
    <name evidence="9" type="ORF">FVP60_05575</name>
</gene>
<proteinExistence type="inferred from homology"/>
<dbReference type="InterPro" id="IPR003439">
    <property type="entry name" value="ABC_transporter-like_ATP-bd"/>
</dbReference>
<organism evidence="9 10">
    <name type="scientific">Microbacterium mitrae</name>
    <dbReference type="NCBI Taxonomy" id="664640"/>
    <lineage>
        <taxon>Bacteria</taxon>
        <taxon>Bacillati</taxon>
        <taxon>Actinomycetota</taxon>
        <taxon>Actinomycetes</taxon>
        <taxon>Micrococcales</taxon>
        <taxon>Microbacteriaceae</taxon>
        <taxon>Microbacterium</taxon>
    </lineage>
</organism>
<dbReference type="InterPro" id="IPR027417">
    <property type="entry name" value="P-loop_NTPase"/>
</dbReference>
<feature type="domain" description="ABC transporter" evidence="8">
    <location>
        <begin position="6"/>
        <end position="250"/>
    </location>
</feature>
<comment type="similarity">
    <text evidence="2">Belongs to the ABC transporter superfamily.</text>
</comment>
<keyword evidence="4" id="KW-1003">Cell membrane</keyword>
<evidence type="ECO:0000256" key="3">
    <source>
        <dbReference type="ARBA" id="ARBA00022448"/>
    </source>
</evidence>
<protein>
    <submittedName>
        <fullName evidence="9">ABC transporter ATP-binding protein</fullName>
    </submittedName>
</protein>